<organism evidence="1 2">
    <name type="scientific">Papilio machaon</name>
    <name type="common">Old World swallowtail butterfly</name>
    <dbReference type="NCBI Taxonomy" id="76193"/>
    <lineage>
        <taxon>Eukaryota</taxon>
        <taxon>Metazoa</taxon>
        <taxon>Ecdysozoa</taxon>
        <taxon>Arthropoda</taxon>
        <taxon>Hexapoda</taxon>
        <taxon>Insecta</taxon>
        <taxon>Pterygota</taxon>
        <taxon>Neoptera</taxon>
        <taxon>Endopterygota</taxon>
        <taxon>Lepidoptera</taxon>
        <taxon>Glossata</taxon>
        <taxon>Ditrysia</taxon>
        <taxon>Papilionoidea</taxon>
        <taxon>Papilionidae</taxon>
        <taxon>Papilioninae</taxon>
        <taxon>Papilio</taxon>
    </lineage>
</organism>
<evidence type="ECO:0000313" key="2">
    <source>
        <dbReference type="Proteomes" id="UP000053240"/>
    </source>
</evidence>
<reference evidence="1 2" key="1">
    <citation type="journal article" date="2015" name="Nat. Commun.">
        <title>Outbred genome sequencing and CRISPR/Cas9 gene editing in butterflies.</title>
        <authorList>
            <person name="Li X."/>
            <person name="Fan D."/>
            <person name="Zhang W."/>
            <person name="Liu G."/>
            <person name="Zhang L."/>
            <person name="Zhao L."/>
            <person name="Fang X."/>
            <person name="Chen L."/>
            <person name="Dong Y."/>
            <person name="Chen Y."/>
            <person name="Ding Y."/>
            <person name="Zhao R."/>
            <person name="Feng M."/>
            <person name="Zhu Y."/>
            <person name="Feng Y."/>
            <person name="Jiang X."/>
            <person name="Zhu D."/>
            <person name="Xiang H."/>
            <person name="Feng X."/>
            <person name="Li S."/>
            <person name="Wang J."/>
            <person name="Zhang G."/>
            <person name="Kronforst M.R."/>
            <person name="Wang W."/>
        </authorList>
    </citation>
    <scope>NUCLEOTIDE SEQUENCE [LARGE SCALE GENOMIC DNA]</scope>
    <source>
        <strain evidence="1">Ya'a_city_454_Pm</strain>
        <tissue evidence="1">Whole body</tissue>
    </source>
</reference>
<dbReference type="EMBL" id="KQ460627">
    <property type="protein sequence ID" value="KPJ13503.1"/>
    <property type="molecule type" value="Genomic_DNA"/>
</dbReference>
<sequence length="255" mass="29311">MFSKRKEFCSYSRWGRKVLVWRPRTGRRSVGRPPARWTDYLVKVAGVSWMPVAQLVNPRSGVSERHFAKLSRGAWHVARHMASADCRLQLFTWKESKITHNGIILNDLLDKTKFVYDQREVVLNAIRRLQPDFVPSYTPPVLDYDCPLLEKLKLSDTTNRKGLLTSPAEGLLSLEDMKKKGQIQLDMEINGEIEVQNIAAQDVETDRCLREVVHRVHQECSIAGAFRLYDSDLFDSTDIDRVTRHLQSVNGASSW</sequence>
<dbReference type="STRING" id="76193.A0A194R6R3"/>
<dbReference type="Proteomes" id="UP000053240">
    <property type="component" value="Unassembled WGS sequence"/>
</dbReference>
<dbReference type="AlphaFoldDB" id="A0A194R6R3"/>
<evidence type="ECO:0000313" key="1">
    <source>
        <dbReference type="EMBL" id="KPJ13503.1"/>
    </source>
</evidence>
<gene>
    <name evidence="1" type="ORF">RR48_07083</name>
</gene>
<keyword evidence="2" id="KW-1185">Reference proteome</keyword>
<proteinExistence type="predicted"/>
<protein>
    <submittedName>
        <fullName evidence="1">Uncharacterized protein</fullName>
    </submittedName>
</protein>
<accession>A0A194R6R3</accession>
<name>A0A194R6R3_PAPMA</name>
<dbReference type="InParanoid" id="A0A194R6R3"/>